<feature type="compositionally biased region" description="Basic and acidic residues" evidence="5">
    <location>
        <begin position="469"/>
        <end position="479"/>
    </location>
</feature>
<dbReference type="GO" id="GO:0070851">
    <property type="term" value="F:growth factor receptor binding"/>
    <property type="evidence" value="ECO:0007669"/>
    <property type="project" value="TreeGrafter"/>
</dbReference>
<reference evidence="7" key="1">
    <citation type="submission" date="2020-11" db="EMBL/GenBank/DDBJ databases">
        <authorList>
            <person name="Tran Van P."/>
        </authorList>
    </citation>
    <scope>NUCLEOTIDE SEQUENCE</scope>
</reference>
<dbReference type="SUPFAM" id="SSF57501">
    <property type="entry name" value="Cystine-knot cytokines"/>
    <property type="match status" value="1"/>
</dbReference>
<keyword evidence="3" id="KW-0497">Mitogen</keyword>
<dbReference type="GO" id="GO:0016020">
    <property type="term" value="C:membrane"/>
    <property type="evidence" value="ECO:0007669"/>
    <property type="project" value="InterPro"/>
</dbReference>
<dbReference type="InterPro" id="IPR029034">
    <property type="entry name" value="Cystine-knot_cytokine"/>
</dbReference>
<evidence type="ECO:0000256" key="2">
    <source>
        <dbReference type="ARBA" id="ARBA00023030"/>
    </source>
</evidence>
<dbReference type="Pfam" id="PF00341">
    <property type="entry name" value="PDGF"/>
    <property type="match status" value="1"/>
</dbReference>
<evidence type="ECO:0000259" key="6">
    <source>
        <dbReference type="PROSITE" id="PS50278"/>
    </source>
</evidence>
<feature type="domain" description="Platelet-derived growth factor (PDGF) family profile" evidence="6">
    <location>
        <begin position="227"/>
        <end position="326"/>
    </location>
</feature>
<dbReference type="GO" id="GO:0008083">
    <property type="term" value="F:growth factor activity"/>
    <property type="evidence" value="ECO:0007669"/>
    <property type="project" value="UniProtKB-KW"/>
</dbReference>
<dbReference type="AlphaFoldDB" id="A0A7R9FK55"/>
<sequence>MDKGRGKGKGKDKGKDKGSLASSLILTGDSSSCTSVQASLLQSVREKSSETIMVSQLRVVAPSLLVLVSCVMTASQDRIVFSDKRHPPSRDEGIPNMTSSHEFKQAVFTMATPHYTTLITSSSHVRVMDPTLPRRVLVAATQTLRPGHSSVLHCFMRGVRLATDMKTSMRSTSGIRTSGGTAVSSAITARPNIPLDLIMRLSSLESYTDLQNFIDVESLGSNSLETSLAKAVLSPKPATCKPESRTVPLTNSMDPSLFYFPTCTRVDLCGGCCSSELLSCQPTQTEILNYQVIVTQYDGGAQLKYKGKEIVSVEQHLKCKCDCTVKEKDCTRLQEYRAGECRCVCLNVDDERKCNADNDTKLWDSNSCVCACRENKECSTGLYFDQNSCKYVTERSRLKSQLREGLLGAGGTGKPGDIPTGRFDLGRCKYFKTSSSSSGGKPYSYCVNSSEKEGAQRSPSEGVTSASRKCADAEERYQP</sequence>
<dbReference type="PROSITE" id="PS50278">
    <property type="entry name" value="PDGF_2"/>
    <property type="match status" value="1"/>
</dbReference>
<dbReference type="EMBL" id="OE000693">
    <property type="protein sequence ID" value="CAD7454731.1"/>
    <property type="molecule type" value="Genomic_DNA"/>
</dbReference>
<gene>
    <name evidence="7" type="ORF">TTEB3V08_LOCUS2827</name>
</gene>
<name>A0A7R9FK55_9NEOP</name>
<evidence type="ECO:0000256" key="1">
    <source>
        <dbReference type="ARBA" id="ARBA00006686"/>
    </source>
</evidence>
<dbReference type="GO" id="GO:0008284">
    <property type="term" value="P:positive regulation of cell population proliferation"/>
    <property type="evidence" value="ECO:0007669"/>
    <property type="project" value="TreeGrafter"/>
</dbReference>
<evidence type="ECO:0000256" key="5">
    <source>
        <dbReference type="SAM" id="MobiDB-lite"/>
    </source>
</evidence>
<accession>A0A7R9FK55</accession>
<feature type="region of interest" description="Disordered" evidence="5">
    <location>
        <begin position="451"/>
        <end position="479"/>
    </location>
</feature>
<dbReference type="Gene3D" id="2.10.90.10">
    <property type="entry name" value="Cystine-knot cytokines"/>
    <property type="match status" value="1"/>
</dbReference>
<dbReference type="PANTHER" id="PTHR11633">
    <property type="entry name" value="PLATELET-DERIVED GROWTH FACTOR"/>
    <property type="match status" value="1"/>
</dbReference>
<dbReference type="GO" id="GO:0005615">
    <property type="term" value="C:extracellular space"/>
    <property type="evidence" value="ECO:0007669"/>
    <property type="project" value="TreeGrafter"/>
</dbReference>
<dbReference type="InterPro" id="IPR000072">
    <property type="entry name" value="PDGF/VEGF_dom"/>
</dbReference>
<dbReference type="SMART" id="SM00141">
    <property type="entry name" value="PDGF"/>
    <property type="match status" value="1"/>
</dbReference>
<evidence type="ECO:0000256" key="4">
    <source>
        <dbReference type="RuleBase" id="RU003818"/>
    </source>
</evidence>
<evidence type="ECO:0000256" key="3">
    <source>
        <dbReference type="ARBA" id="ARBA00023246"/>
    </source>
</evidence>
<proteinExistence type="inferred from homology"/>
<feature type="compositionally biased region" description="Polar residues" evidence="5">
    <location>
        <begin position="457"/>
        <end position="467"/>
    </location>
</feature>
<evidence type="ECO:0000313" key="7">
    <source>
        <dbReference type="EMBL" id="CAD7454731.1"/>
    </source>
</evidence>
<dbReference type="GO" id="GO:0051781">
    <property type="term" value="P:positive regulation of cell division"/>
    <property type="evidence" value="ECO:0007669"/>
    <property type="project" value="UniProtKB-KW"/>
</dbReference>
<comment type="similarity">
    <text evidence="1 4">Belongs to the PDGF/VEGF growth factor family.</text>
</comment>
<keyword evidence="2 4" id="KW-0339">Growth factor</keyword>
<dbReference type="PANTHER" id="PTHR11633:SF1">
    <property type="entry name" value="LD28763P"/>
    <property type="match status" value="1"/>
</dbReference>
<organism evidence="7">
    <name type="scientific">Timema tahoe</name>
    <dbReference type="NCBI Taxonomy" id="61484"/>
    <lineage>
        <taxon>Eukaryota</taxon>
        <taxon>Metazoa</taxon>
        <taxon>Ecdysozoa</taxon>
        <taxon>Arthropoda</taxon>
        <taxon>Hexapoda</taxon>
        <taxon>Insecta</taxon>
        <taxon>Pterygota</taxon>
        <taxon>Neoptera</taxon>
        <taxon>Polyneoptera</taxon>
        <taxon>Phasmatodea</taxon>
        <taxon>Timematodea</taxon>
        <taxon>Timematoidea</taxon>
        <taxon>Timematidae</taxon>
        <taxon>Timema</taxon>
    </lineage>
</organism>
<protein>
    <recommendedName>
        <fullName evidence="6">Platelet-derived growth factor (PDGF) family profile domain-containing protein</fullName>
    </recommendedName>
</protein>